<feature type="signal peptide" evidence="5">
    <location>
        <begin position="1"/>
        <end position="16"/>
    </location>
</feature>
<feature type="domain" description="CBM10" evidence="6">
    <location>
        <begin position="54"/>
        <end position="91"/>
    </location>
</feature>
<feature type="compositionally biased region" description="Gly residues" evidence="4">
    <location>
        <begin position="343"/>
        <end position="357"/>
    </location>
</feature>
<feature type="chain" id="PRO_5013208885" description="CBM10 domain-containing protein" evidence="5">
    <location>
        <begin position="17"/>
        <end position="717"/>
    </location>
</feature>
<dbReference type="PROSITE" id="PS51763">
    <property type="entry name" value="CBM10"/>
    <property type="match status" value="2"/>
</dbReference>
<dbReference type="InterPro" id="IPR002883">
    <property type="entry name" value="CBM10/Dockerin_dom"/>
</dbReference>
<dbReference type="Pfam" id="PF08757">
    <property type="entry name" value="CotH"/>
    <property type="match status" value="2"/>
</dbReference>
<evidence type="ECO:0000259" key="6">
    <source>
        <dbReference type="PROSITE" id="PS51763"/>
    </source>
</evidence>
<comment type="caution">
    <text evidence="7">The sequence shown here is derived from an EMBL/GenBank/DDBJ whole genome shotgun (WGS) entry which is preliminary data.</text>
</comment>
<dbReference type="GO" id="GO:0016787">
    <property type="term" value="F:hydrolase activity"/>
    <property type="evidence" value="ECO:0007669"/>
    <property type="project" value="UniProtKB-KW"/>
</dbReference>
<dbReference type="InterPro" id="IPR014867">
    <property type="entry name" value="Spore_coat_CotH_CotH2/3/7"/>
</dbReference>
<evidence type="ECO:0000256" key="1">
    <source>
        <dbReference type="ARBA" id="ARBA00022729"/>
    </source>
</evidence>
<dbReference type="AlphaFoldDB" id="A0A1Y2C377"/>
<dbReference type="EMBL" id="MCOG01000123">
    <property type="protein sequence ID" value="ORY41490.1"/>
    <property type="molecule type" value="Genomic_DNA"/>
</dbReference>
<dbReference type="SUPFAM" id="SSF64571">
    <property type="entry name" value="Cellulose docking domain, dockering"/>
    <property type="match status" value="2"/>
</dbReference>
<accession>A0A1Y2C377</accession>
<feature type="compositionally biased region" description="Low complexity" evidence="4">
    <location>
        <begin position="358"/>
        <end position="449"/>
    </location>
</feature>
<evidence type="ECO:0000256" key="2">
    <source>
        <dbReference type="ARBA" id="ARBA00022737"/>
    </source>
</evidence>
<sequence>MKFFVFASLLTAGVFASKCHPQYECCSGCDVFYSDNEALWGVENGNWCVIQNSVCGGNKATDYPNCNSCDVYYTDATGKWGVENRNWCIIQESRCGTSNVSNATYDNVNTPATGGGVNPIPVIHLKSSSGNSDFATKPVEKHIADQAYMGGNKPPEPYNEECVITIEDTDGTKAVNGVNGKVKVRGNWTSNYPKKSLKISFDDSQSVLGLNGGKKFKNWVLLAEYKDGSMLRNKASFALSRSILGPDGLYASDSQLVELKINDEYFGVYLLAENQQINEGRVSITKAKDDYQGTDIGYFLEFDTGYSRYEDKIDSLIVDFNNNAPLKPYDGNGGSGKTIEPSGGSGGGFGGFGGFGGWNQQPQQNNQPQQQNNQPQPQQNNQWGQQNNQPQPQQNNQWGQQNNQPQQQQNNQWNQQNNQPQQQQNNPQQNAWGGFGNQNQNNGQQNNQWGGFGGFGNWGNNMKKRQFGGGSAENMSIKSGANSQEQHDFISKYINNVYKILYEAAYNKKALAFTSDYTDVVEATGKTPKEAIESVIDANSLADLFIISEMTCDADLYYSSFYMDVDFGANGSKKLRFEAPWDFDSGLGNRDRCPDGKGHYAANIMPDNNGFGSKINPWLAVIIYEDWFQDIIKSKWSKAYDSGVFGRVVDMIHSDTKIAEAAFTRNYEKWNNLVDKHGFDNELSPGARQCTTQAQASEYLAKWFENRVAFINSNWHE</sequence>
<gene>
    <name evidence="7" type="ORF">LY90DRAFT_672034</name>
</gene>
<dbReference type="Proteomes" id="UP000193920">
    <property type="component" value="Unassembled WGS sequence"/>
</dbReference>
<name>A0A1Y2C377_9FUNG</name>
<keyword evidence="2" id="KW-0677">Repeat</keyword>
<keyword evidence="3" id="KW-0378">Hydrolase</keyword>
<dbReference type="STRING" id="1754190.A0A1Y2C377"/>
<feature type="domain" description="CBM10" evidence="6">
    <location>
        <begin position="18"/>
        <end position="51"/>
    </location>
</feature>
<keyword evidence="1 5" id="KW-0732">Signal</keyword>
<evidence type="ECO:0000313" key="8">
    <source>
        <dbReference type="Proteomes" id="UP000193920"/>
    </source>
</evidence>
<protein>
    <recommendedName>
        <fullName evidence="6">CBM10 domain-containing protein</fullName>
    </recommendedName>
</protein>
<evidence type="ECO:0000256" key="5">
    <source>
        <dbReference type="SAM" id="SignalP"/>
    </source>
</evidence>
<reference evidence="7 8" key="1">
    <citation type="submission" date="2016-08" db="EMBL/GenBank/DDBJ databases">
        <title>A Parts List for Fungal Cellulosomes Revealed by Comparative Genomics.</title>
        <authorList>
            <consortium name="DOE Joint Genome Institute"/>
            <person name="Haitjema C.H."/>
            <person name="Gilmore S.P."/>
            <person name="Henske J.K."/>
            <person name="Solomon K.V."/>
            <person name="De Groot R."/>
            <person name="Kuo A."/>
            <person name="Mondo S.J."/>
            <person name="Salamov A.A."/>
            <person name="Labutti K."/>
            <person name="Zhao Z."/>
            <person name="Chiniquy J."/>
            <person name="Barry K."/>
            <person name="Brewer H.M."/>
            <person name="Purvine S.O."/>
            <person name="Wright A.T."/>
            <person name="Boxma B."/>
            <person name="Van Alen T."/>
            <person name="Hackstein J.H."/>
            <person name="Baker S.E."/>
            <person name="Grigoriev I.V."/>
            <person name="O'Malley M.A."/>
        </authorList>
    </citation>
    <scope>NUCLEOTIDE SEQUENCE [LARGE SCALE GENOMIC DNA]</scope>
    <source>
        <strain evidence="7 8">G1</strain>
    </source>
</reference>
<dbReference type="OrthoDB" id="2142176at2759"/>
<evidence type="ECO:0000256" key="4">
    <source>
        <dbReference type="SAM" id="MobiDB-lite"/>
    </source>
</evidence>
<dbReference type="Pfam" id="PF02013">
    <property type="entry name" value="CBM_10"/>
    <property type="match status" value="2"/>
</dbReference>
<feature type="region of interest" description="Disordered" evidence="4">
    <location>
        <begin position="329"/>
        <end position="479"/>
    </location>
</feature>
<evidence type="ECO:0000256" key="3">
    <source>
        <dbReference type="ARBA" id="ARBA00022801"/>
    </source>
</evidence>
<evidence type="ECO:0000313" key="7">
    <source>
        <dbReference type="EMBL" id="ORY41490.1"/>
    </source>
</evidence>
<proteinExistence type="predicted"/>
<keyword evidence="8" id="KW-1185">Reference proteome</keyword>
<organism evidence="7 8">
    <name type="scientific">Neocallimastix californiae</name>
    <dbReference type="NCBI Taxonomy" id="1754190"/>
    <lineage>
        <taxon>Eukaryota</taxon>
        <taxon>Fungi</taxon>
        <taxon>Fungi incertae sedis</taxon>
        <taxon>Chytridiomycota</taxon>
        <taxon>Chytridiomycota incertae sedis</taxon>
        <taxon>Neocallimastigomycetes</taxon>
        <taxon>Neocallimastigales</taxon>
        <taxon>Neocallimastigaceae</taxon>
        <taxon>Neocallimastix</taxon>
    </lineage>
</organism>
<dbReference type="InterPro" id="IPR009034">
    <property type="entry name" value="Dockerin_dom_fun_sf"/>
</dbReference>
<dbReference type="Gene3D" id="3.90.1220.10">
    <property type="entry name" value="Cellulose docking domain, dockering"/>
    <property type="match status" value="2"/>
</dbReference>